<dbReference type="PRINTS" id="PR00909">
    <property type="entry name" value="SPERMDNBNDNG"/>
</dbReference>
<evidence type="ECO:0000256" key="2">
    <source>
        <dbReference type="ARBA" id="ARBA00022448"/>
    </source>
</evidence>
<protein>
    <submittedName>
        <fullName evidence="6">Extracellular solute-binding protein</fullName>
    </submittedName>
</protein>
<evidence type="ECO:0000256" key="1">
    <source>
        <dbReference type="ARBA" id="ARBA00004418"/>
    </source>
</evidence>
<dbReference type="EMBL" id="WHJC01000204">
    <property type="protein sequence ID" value="MPQ44377.1"/>
    <property type="molecule type" value="Genomic_DNA"/>
</dbReference>
<proteinExistence type="predicted"/>
<dbReference type="InterPro" id="IPR001188">
    <property type="entry name" value="Sperm_putr-bd"/>
</dbReference>
<evidence type="ECO:0000256" key="3">
    <source>
        <dbReference type="ARBA" id="ARBA00022729"/>
    </source>
</evidence>
<dbReference type="PANTHER" id="PTHR30222:SF17">
    <property type="entry name" value="SPERMIDINE_PUTRESCINE-BINDING PERIPLASMIC PROTEIN"/>
    <property type="match status" value="1"/>
</dbReference>
<feature type="binding site" evidence="5">
    <location>
        <position position="92"/>
    </location>
    <ligand>
        <name>spermidine</name>
        <dbReference type="ChEBI" id="CHEBI:57834"/>
    </ligand>
</feature>
<reference evidence="6 7" key="1">
    <citation type="submission" date="2019-10" db="EMBL/GenBank/DDBJ databases">
        <title>The Genome Sequence of Clostridium tarantellae Isolated from Fish Brain.</title>
        <authorList>
            <person name="Bano L."/>
            <person name="Kiel M."/>
            <person name="Sales G."/>
            <person name="Doxey A.C."/>
            <person name="Mansfield M.J."/>
            <person name="Schiavone M."/>
            <person name="Rossetto O."/>
            <person name="Pirazzini M."/>
            <person name="Dobrindt U."/>
            <person name="Montecucco C."/>
        </authorList>
    </citation>
    <scope>NUCLEOTIDE SEQUENCE [LARGE SCALE GENOMIC DNA]</scope>
    <source>
        <strain evidence="6 7">DSM 3997</strain>
    </source>
</reference>
<sequence length="356" mass="40755">MINLKFKRLISLICIFIILSSLFIGCGKEESGVNGDLYLYNWGDYLDPDLINKFEAETGINVHEDVYDTNEIMYQKLKSGNVSYDLVIPSDYMIEKMISENMLEKINFNNIPNYTYIGERFKHLPFDPNGEYYVPYMWGTVGILYNKKMVSDPVDSWNVLWNKKYKDNVIMVNSVRDSMMVALKKLGYSLNTNKQSEINAAKNELIKQKEDGLVRAYMVDEVKDAMVANEAALAVVWSGDAVTMMDRNPDLDFALPKEGSNEWFDGLVIPKGSKNKENAEKFINFLLNPENAAQNVEYIGYSTPNTGALELLDDNIKNNKVAYPDLNSLKNFEVFTDLDSSTLKKYNKAWLELMVH</sequence>
<dbReference type="InterPro" id="IPR006059">
    <property type="entry name" value="SBP"/>
</dbReference>
<evidence type="ECO:0000313" key="7">
    <source>
        <dbReference type="Proteomes" id="UP000430345"/>
    </source>
</evidence>
<comment type="subcellular location">
    <subcellularLocation>
        <location evidence="1">Periplasm</location>
    </subcellularLocation>
</comment>
<dbReference type="PANTHER" id="PTHR30222">
    <property type="entry name" value="SPERMIDINE/PUTRESCINE-BINDING PERIPLASMIC PROTEIN"/>
    <property type="match status" value="1"/>
</dbReference>
<dbReference type="AlphaFoldDB" id="A0A6I1MQF2"/>
<dbReference type="Gene3D" id="3.40.190.10">
    <property type="entry name" value="Periplasmic binding protein-like II"/>
    <property type="match status" value="2"/>
</dbReference>
<dbReference type="OrthoDB" id="9769319at2"/>
<evidence type="ECO:0000256" key="4">
    <source>
        <dbReference type="ARBA" id="ARBA00022764"/>
    </source>
</evidence>
<keyword evidence="7" id="KW-1185">Reference proteome</keyword>
<keyword evidence="3" id="KW-0732">Signal</keyword>
<organism evidence="6 7">
    <name type="scientific">Clostridium tarantellae</name>
    <dbReference type="NCBI Taxonomy" id="39493"/>
    <lineage>
        <taxon>Bacteria</taxon>
        <taxon>Bacillati</taxon>
        <taxon>Bacillota</taxon>
        <taxon>Clostridia</taxon>
        <taxon>Eubacteriales</taxon>
        <taxon>Clostridiaceae</taxon>
        <taxon>Clostridium</taxon>
    </lineage>
</organism>
<dbReference type="Pfam" id="PF13416">
    <property type="entry name" value="SBP_bac_8"/>
    <property type="match status" value="1"/>
</dbReference>
<keyword evidence="4" id="KW-0574">Periplasm</keyword>
<name>A0A6I1MQF2_9CLOT</name>
<accession>A0A6I1MQF2</accession>
<dbReference type="GO" id="GO:0042597">
    <property type="term" value="C:periplasmic space"/>
    <property type="evidence" value="ECO:0007669"/>
    <property type="project" value="UniProtKB-SubCell"/>
</dbReference>
<evidence type="ECO:0000313" key="6">
    <source>
        <dbReference type="EMBL" id="MPQ44377.1"/>
    </source>
</evidence>
<dbReference type="CDD" id="cd13663">
    <property type="entry name" value="PBP2_PotD_PotF_like_2"/>
    <property type="match status" value="1"/>
</dbReference>
<keyword evidence="2" id="KW-0813">Transport</keyword>
<dbReference type="PIRSF" id="PIRSF019574">
    <property type="entry name" value="Periplasmic_polyamine_BP"/>
    <property type="match status" value="1"/>
</dbReference>
<dbReference type="GO" id="GO:0019808">
    <property type="term" value="F:polyamine binding"/>
    <property type="evidence" value="ECO:0007669"/>
    <property type="project" value="InterPro"/>
</dbReference>
<dbReference type="SUPFAM" id="SSF53850">
    <property type="entry name" value="Periplasmic binding protein-like II"/>
    <property type="match status" value="1"/>
</dbReference>
<evidence type="ECO:0000256" key="5">
    <source>
        <dbReference type="PIRSR" id="PIRSR019574-1"/>
    </source>
</evidence>
<dbReference type="Proteomes" id="UP000430345">
    <property type="component" value="Unassembled WGS sequence"/>
</dbReference>
<dbReference type="PROSITE" id="PS51257">
    <property type="entry name" value="PROKAR_LIPOPROTEIN"/>
    <property type="match status" value="1"/>
</dbReference>
<dbReference type="GO" id="GO:0015846">
    <property type="term" value="P:polyamine transport"/>
    <property type="evidence" value="ECO:0007669"/>
    <property type="project" value="InterPro"/>
</dbReference>
<comment type="caution">
    <text evidence="6">The sequence shown here is derived from an EMBL/GenBank/DDBJ whole genome shotgun (WGS) entry which is preliminary data.</text>
</comment>
<gene>
    <name evidence="6" type="ORF">GBZ86_11475</name>
</gene>